<dbReference type="Pfam" id="PF07690">
    <property type="entry name" value="MFS_1"/>
    <property type="match status" value="1"/>
</dbReference>
<dbReference type="PROSITE" id="PS50850">
    <property type="entry name" value="MFS"/>
    <property type="match status" value="1"/>
</dbReference>
<feature type="transmembrane region" description="Helical" evidence="6">
    <location>
        <begin position="149"/>
        <end position="171"/>
    </location>
</feature>
<keyword evidence="5 6" id="KW-0472">Membrane</keyword>
<dbReference type="Proteomes" id="UP000276254">
    <property type="component" value="Plasmid unnamed1"/>
</dbReference>
<feature type="transmembrane region" description="Helical" evidence="6">
    <location>
        <begin position="363"/>
        <end position="384"/>
    </location>
</feature>
<evidence type="ECO:0000313" key="9">
    <source>
        <dbReference type="Proteomes" id="UP000276254"/>
    </source>
</evidence>
<comment type="subcellular location">
    <subcellularLocation>
        <location evidence="1">Membrane</location>
        <topology evidence="1">Multi-pass membrane protein</topology>
    </subcellularLocation>
</comment>
<organism evidence="8 9">
    <name type="scientific">Sphingomonas paeninsulae</name>
    <dbReference type="NCBI Taxonomy" id="2319844"/>
    <lineage>
        <taxon>Bacteria</taxon>
        <taxon>Pseudomonadati</taxon>
        <taxon>Pseudomonadota</taxon>
        <taxon>Alphaproteobacteria</taxon>
        <taxon>Sphingomonadales</taxon>
        <taxon>Sphingomonadaceae</taxon>
        <taxon>Sphingomonas</taxon>
    </lineage>
</organism>
<dbReference type="PANTHER" id="PTHR23505:SF79">
    <property type="entry name" value="PROTEIN SPINSTER"/>
    <property type="match status" value="1"/>
</dbReference>
<feature type="transmembrane region" description="Helical" evidence="6">
    <location>
        <begin position="177"/>
        <end position="199"/>
    </location>
</feature>
<evidence type="ECO:0000256" key="5">
    <source>
        <dbReference type="ARBA" id="ARBA00023136"/>
    </source>
</evidence>
<feature type="transmembrane region" description="Helical" evidence="6">
    <location>
        <begin position="20"/>
        <end position="37"/>
    </location>
</feature>
<dbReference type="InterPro" id="IPR036259">
    <property type="entry name" value="MFS_trans_sf"/>
</dbReference>
<dbReference type="PANTHER" id="PTHR23505">
    <property type="entry name" value="SPINSTER"/>
    <property type="match status" value="1"/>
</dbReference>
<geneLocation type="plasmid" evidence="8">
    <name>unnamed1</name>
</geneLocation>
<feature type="domain" description="Major facilitator superfamily (MFS) profile" evidence="7">
    <location>
        <begin position="24"/>
        <end position="426"/>
    </location>
</feature>
<dbReference type="InterPro" id="IPR011701">
    <property type="entry name" value="MFS"/>
</dbReference>
<evidence type="ECO:0000256" key="1">
    <source>
        <dbReference type="ARBA" id="ARBA00004141"/>
    </source>
</evidence>
<keyword evidence="4 6" id="KW-1133">Transmembrane helix</keyword>
<gene>
    <name evidence="8" type="ORF">D3Y57_04430</name>
</gene>
<keyword evidence="9" id="KW-1185">Reference proteome</keyword>
<name>A0A494TDZ2_SPHPE</name>
<dbReference type="Gene3D" id="1.20.1250.20">
    <property type="entry name" value="MFS general substrate transporter like domains"/>
    <property type="match status" value="2"/>
</dbReference>
<evidence type="ECO:0000256" key="3">
    <source>
        <dbReference type="ARBA" id="ARBA00022692"/>
    </source>
</evidence>
<feature type="transmembrane region" description="Helical" evidence="6">
    <location>
        <begin position="300"/>
        <end position="323"/>
    </location>
</feature>
<evidence type="ECO:0000256" key="4">
    <source>
        <dbReference type="ARBA" id="ARBA00022989"/>
    </source>
</evidence>
<evidence type="ECO:0000259" key="7">
    <source>
        <dbReference type="PROSITE" id="PS50850"/>
    </source>
</evidence>
<proteinExistence type="predicted"/>
<dbReference type="OrthoDB" id="7442224at2"/>
<dbReference type="CDD" id="cd17328">
    <property type="entry name" value="MFS_spinster_like"/>
    <property type="match status" value="1"/>
</dbReference>
<feature type="transmembrane region" description="Helical" evidence="6">
    <location>
        <begin position="91"/>
        <end position="113"/>
    </location>
</feature>
<feature type="transmembrane region" description="Helical" evidence="6">
    <location>
        <begin position="270"/>
        <end position="288"/>
    </location>
</feature>
<evidence type="ECO:0000256" key="6">
    <source>
        <dbReference type="SAM" id="Phobius"/>
    </source>
</evidence>
<reference evidence="8 9" key="1">
    <citation type="submission" date="2018-09" db="EMBL/GenBank/DDBJ databases">
        <title>Sphingomonas peninsula sp. nov., isolated from fildes peninsula, Antarctic soil.</title>
        <authorList>
            <person name="Yingchao G."/>
        </authorList>
    </citation>
    <scope>NUCLEOTIDE SEQUENCE [LARGE SCALE GENOMIC DNA]</scope>
    <source>
        <strain evidence="8 9">YZ-8</strain>
        <plasmid evidence="8 9">unnamed1</plasmid>
    </source>
</reference>
<dbReference type="GO" id="GO:0022857">
    <property type="term" value="F:transmembrane transporter activity"/>
    <property type="evidence" value="ECO:0007669"/>
    <property type="project" value="InterPro"/>
</dbReference>
<evidence type="ECO:0000256" key="2">
    <source>
        <dbReference type="ARBA" id="ARBA00022448"/>
    </source>
</evidence>
<accession>A0A494TDZ2</accession>
<dbReference type="SUPFAM" id="SSF103473">
    <property type="entry name" value="MFS general substrate transporter"/>
    <property type="match status" value="1"/>
</dbReference>
<evidence type="ECO:0000313" key="8">
    <source>
        <dbReference type="EMBL" id="AYJ85273.1"/>
    </source>
</evidence>
<sequence>MNDQDKNTTPGQAVFWTARKRHYTLFILCLVGVFNFIDRQILSILLEPIKHDLQVTDTAMGLLSGVAFAVFYVTAGFPLARIADRGNRRTLVAACLTVWSVATACCGIVTSYIQLILARMGVAGGEAGAYPASQSMIADLYPVSQRGRVISILLAAQSIGIAFGLFFGGWLNQAFDWRTAFIVVGLPGLILAVVMIFTVTEPPRGMSDGVLQEIGVAPTAKEIAQFFFQTPAMLLLLVVAICNAFTGYSLLAWTPAFFMRVHDMNTLEVGKWMGLVIASGLFLGNLLAGQLSDRTAKGNLSTYMIVSGCFALVSLPFSIWFTLAPDTTSSLWGLFIGHLLMTGWLPPVYTVALTLAPPRMRAMVMAIVAFCMTIMGIGLGPLVVGALNDAFQPIYGQGAVRYSLLIAHSGLLLGGLAAFATAWLLRKRARATLISA</sequence>
<dbReference type="EMBL" id="CP032828">
    <property type="protein sequence ID" value="AYJ85273.1"/>
    <property type="molecule type" value="Genomic_DNA"/>
</dbReference>
<feature type="transmembrane region" description="Helical" evidence="6">
    <location>
        <begin position="234"/>
        <end position="258"/>
    </location>
</feature>
<dbReference type="AlphaFoldDB" id="A0A494TDZ2"/>
<keyword evidence="2" id="KW-0813">Transport</keyword>
<dbReference type="KEGG" id="spha:D3Y57_04430"/>
<keyword evidence="3 6" id="KW-0812">Transmembrane</keyword>
<dbReference type="GO" id="GO:0016020">
    <property type="term" value="C:membrane"/>
    <property type="evidence" value="ECO:0007669"/>
    <property type="project" value="UniProtKB-SubCell"/>
</dbReference>
<dbReference type="InterPro" id="IPR020846">
    <property type="entry name" value="MFS_dom"/>
</dbReference>
<feature type="transmembrane region" description="Helical" evidence="6">
    <location>
        <begin position="58"/>
        <end position="79"/>
    </location>
</feature>
<protein>
    <submittedName>
        <fullName evidence="8">MFS transporter</fullName>
    </submittedName>
</protein>
<keyword evidence="8" id="KW-0614">Plasmid</keyword>
<feature type="transmembrane region" description="Helical" evidence="6">
    <location>
        <begin position="335"/>
        <end position="356"/>
    </location>
</feature>
<feature type="transmembrane region" description="Helical" evidence="6">
    <location>
        <begin position="404"/>
        <end position="425"/>
    </location>
</feature>
<dbReference type="RefSeq" id="WP_121151705.1">
    <property type="nucleotide sequence ID" value="NZ_CP032828.1"/>
</dbReference>
<dbReference type="InterPro" id="IPR044770">
    <property type="entry name" value="MFS_spinster-like"/>
</dbReference>